<organism evidence="2 3">
    <name type="scientific">Clostridium weizhouense</name>
    <dbReference type="NCBI Taxonomy" id="2859781"/>
    <lineage>
        <taxon>Bacteria</taxon>
        <taxon>Bacillati</taxon>
        <taxon>Bacillota</taxon>
        <taxon>Clostridia</taxon>
        <taxon>Eubacteriales</taxon>
        <taxon>Clostridiaceae</taxon>
        <taxon>Clostridium</taxon>
    </lineage>
</organism>
<keyword evidence="1" id="KW-0472">Membrane</keyword>
<accession>A0ABS7ASV5</accession>
<reference evidence="2 3" key="1">
    <citation type="submission" date="2021-07" db="EMBL/GenBank/DDBJ databases">
        <title>Clostridium weizhouense sp. nov., an anaerobic bacterium isolated from activated sludge of Petroleum wastewater.</title>
        <authorList>
            <person name="Li Q."/>
        </authorList>
    </citation>
    <scope>NUCLEOTIDE SEQUENCE [LARGE SCALE GENOMIC DNA]</scope>
    <source>
        <strain evidence="2 3">YB-6</strain>
    </source>
</reference>
<dbReference type="RefSeq" id="WP_219781225.1">
    <property type="nucleotide sequence ID" value="NZ_JAHXPT010000018.1"/>
</dbReference>
<dbReference type="Proteomes" id="UP001519921">
    <property type="component" value="Unassembled WGS sequence"/>
</dbReference>
<keyword evidence="1" id="KW-0812">Transmembrane</keyword>
<name>A0ABS7ASV5_9CLOT</name>
<proteinExistence type="predicted"/>
<dbReference type="EMBL" id="JAHXPT010000018">
    <property type="protein sequence ID" value="MBW6411758.1"/>
    <property type="molecule type" value="Genomic_DNA"/>
</dbReference>
<evidence type="ECO:0000313" key="3">
    <source>
        <dbReference type="Proteomes" id="UP001519921"/>
    </source>
</evidence>
<gene>
    <name evidence="2" type="ORF">KYD98_16880</name>
</gene>
<feature type="transmembrane region" description="Helical" evidence="1">
    <location>
        <begin position="33"/>
        <end position="51"/>
    </location>
</feature>
<comment type="caution">
    <text evidence="2">The sequence shown here is derived from an EMBL/GenBank/DDBJ whole genome shotgun (WGS) entry which is preliminary data.</text>
</comment>
<sequence length="59" mass="6878">MKCKIKECYNTMEEDEKYCKYHLIKRNSKNRKIIALVGIATSLSIIGITGIKKLIKEKF</sequence>
<evidence type="ECO:0000256" key="1">
    <source>
        <dbReference type="SAM" id="Phobius"/>
    </source>
</evidence>
<evidence type="ECO:0000313" key="2">
    <source>
        <dbReference type="EMBL" id="MBW6411758.1"/>
    </source>
</evidence>
<keyword evidence="1" id="KW-1133">Transmembrane helix</keyword>
<protein>
    <submittedName>
        <fullName evidence="2">Uncharacterized protein</fullName>
    </submittedName>
</protein>
<keyword evidence="3" id="KW-1185">Reference proteome</keyword>